<name>A0AAN8WMK6_HALRR</name>
<comment type="caution">
    <text evidence="2">The sequence shown here is derived from an EMBL/GenBank/DDBJ whole genome shotgun (WGS) entry which is preliminary data.</text>
</comment>
<dbReference type="EMBL" id="JAXCGZ010017093">
    <property type="protein sequence ID" value="KAK7068877.1"/>
    <property type="molecule type" value="Genomic_DNA"/>
</dbReference>
<keyword evidence="1" id="KW-0732">Signal</keyword>
<proteinExistence type="predicted"/>
<sequence>MFWLVVFTLPCVSKGALHQFGNLYIVTPQRFETDPHVSYRHRETFALKHGERGARLIESFGNGQFNQGNDNNHIYRRSSQTTLAWPFSLFGRR</sequence>
<protein>
    <recommendedName>
        <fullName evidence="4">Secreted protein</fullName>
    </recommendedName>
</protein>
<dbReference type="Proteomes" id="UP001381693">
    <property type="component" value="Unassembled WGS sequence"/>
</dbReference>
<evidence type="ECO:0000313" key="2">
    <source>
        <dbReference type="EMBL" id="KAK7068877.1"/>
    </source>
</evidence>
<keyword evidence="3" id="KW-1185">Reference proteome</keyword>
<dbReference type="AlphaFoldDB" id="A0AAN8WMK6"/>
<organism evidence="2 3">
    <name type="scientific">Halocaridina rubra</name>
    <name type="common">Hawaiian red shrimp</name>
    <dbReference type="NCBI Taxonomy" id="373956"/>
    <lineage>
        <taxon>Eukaryota</taxon>
        <taxon>Metazoa</taxon>
        <taxon>Ecdysozoa</taxon>
        <taxon>Arthropoda</taxon>
        <taxon>Crustacea</taxon>
        <taxon>Multicrustacea</taxon>
        <taxon>Malacostraca</taxon>
        <taxon>Eumalacostraca</taxon>
        <taxon>Eucarida</taxon>
        <taxon>Decapoda</taxon>
        <taxon>Pleocyemata</taxon>
        <taxon>Caridea</taxon>
        <taxon>Atyoidea</taxon>
        <taxon>Atyidae</taxon>
        <taxon>Halocaridina</taxon>
    </lineage>
</organism>
<reference evidence="2 3" key="1">
    <citation type="submission" date="2023-11" db="EMBL/GenBank/DDBJ databases">
        <title>Halocaridina rubra genome assembly.</title>
        <authorList>
            <person name="Smith C."/>
        </authorList>
    </citation>
    <scope>NUCLEOTIDE SEQUENCE [LARGE SCALE GENOMIC DNA]</scope>
    <source>
        <strain evidence="2">EP-1</strain>
        <tissue evidence="2">Whole</tissue>
    </source>
</reference>
<evidence type="ECO:0000256" key="1">
    <source>
        <dbReference type="SAM" id="SignalP"/>
    </source>
</evidence>
<evidence type="ECO:0000313" key="3">
    <source>
        <dbReference type="Proteomes" id="UP001381693"/>
    </source>
</evidence>
<feature type="signal peptide" evidence="1">
    <location>
        <begin position="1"/>
        <end position="18"/>
    </location>
</feature>
<evidence type="ECO:0008006" key="4">
    <source>
        <dbReference type="Google" id="ProtNLM"/>
    </source>
</evidence>
<gene>
    <name evidence="2" type="ORF">SK128_027885</name>
</gene>
<feature type="chain" id="PRO_5042944897" description="Secreted protein" evidence="1">
    <location>
        <begin position="19"/>
        <end position="93"/>
    </location>
</feature>
<accession>A0AAN8WMK6</accession>